<evidence type="ECO:0000313" key="1">
    <source>
        <dbReference type="EMBL" id="KLN58872.1"/>
    </source>
</evidence>
<dbReference type="AlphaFoldDB" id="A0A0H2MDW6"/>
<dbReference type="EMBL" id="LAQL01000033">
    <property type="protein sequence ID" value="KLN58872.1"/>
    <property type="molecule type" value="Genomic_DNA"/>
</dbReference>
<reference evidence="1 2" key="1">
    <citation type="submission" date="2015-03" db="EMBL/GenBank/DDBJ databases">
        <title>Genome Sequence of Kiloniella spongiae MEBiC09566, isolated from a marine sponge.</title>
        <authorList>
            <person name="Shao Z."/>
            <person name="Wang L."/>
            <person name="Li X."/>
        </authorList>
    </citation>
    <scope>NUCLEOTIDE SEQUENCE [LARGE SCALE GENOMIC DNA]</scope>
    <source>
        <strain evidence="1 2">MEBiC09566</strain>
    </source>
</reference>
<organism evidence="1 2">
    <name type="scientific">Kiloniella spongiae</name>
    <dbReference type="NCBI Taxonomy" id="1489064"/>
    <lineage>
        <taxon>Bacteria</taxon>
        <taxon>Pseudomonadati</taxon>
        <taxon>Pseudomonadota</taxon>
        <taxon>Alphaproteobacteria</taxon>
        <taxon>Rhodospirillales</taxon>
        <taxon>Kiloniellaceae</taxon>
        <taxon>Kiloniella</taxon>
    </lineage>
</organism>
<sequence length="71" mass="8037">MANKVYMLLHTRVSDRGNSQKLIGIYDTEQAVEQSLKLVSDQKGFMNAPEGFHVQEFVINQIINDDGEVLI</sequence>
<comment type="caution">
    <text evidence="1">The sequence shown here is derived from an EMBL/GenBank/DDBJ whole genome shotgun (WGS) entry which is preliminary data.</text>
</comment>
<name>A0A0H2MDW6_9PROT</name>
<accession>A0A0H2MDW6</accession>
<evidence type="ECO:0000313" key="2">
    <source>
        <dbReference type="Proteomes" id="UP000035444"/>
    </source>
</evidence>
<dbReference type="RefSeq" id="WP_047766153.1">
    <property type="nucleotide sequence ID" value="NZ_LAQL01000033.1"/>
</dbReference>
<protein>
    <submittedName>
        <fullName evidence="1">Uncharacterized protein</fullName>
    </submittedName>
</protein>
<keyword evidence="2" id="KW-1185">Reference proteome</keyword>
<proteinExistence type="predicted"/>
<dbReference type="STRING" id="1489064.WH96_20675"/>
<dbReference type="OrthoDB" id="1453790at2"/>
<gene>
    <name evidence="1" type="ORF">WH96_20675</name>
</gene>
<dbReference type="Proteomes" id="UP000035444">
    <property type="component" value="Unassembled WGS sequence"/>
</dbReference>